<accession>A0A1I7NFG6</accession>
<dbReference type="Pfam" id="PF00535">
    <property type="entry name" value="Glycos_transf_2"/>
    <property type="match status" value="1"/>
</dbReference>
<dbReference type="AlphaFoldDB" id="A0A1I7NFG6"/>
<dbReference type="RefSeq" id="WP_177228114.1">
    <property type="nucleotide sequence ID" value="NZ_FPCH01000002.1"/>
</dbReference>
<dbReference type="Proteomes" id="UP000199423">
    <property type="component" value="Unassembled WGS sequence"/>
</dbReference>
<feature type="domain" description="Glycosyltransferase 2-like" evidence="1">
    <location>
        <begin position="12"/>
        <end position="164"/>
    </location>
</feature>
<dbReference type="STRING" id="51670.SAMN04488557_1975"/>
<dbReference type="SUPFAM" id="SSF53448">
    <property type="entry name" value="Nucleotide-diphospho-sugar transferases"/>
    <property type="match status" value="1"/>
</dbReference>
<dbReference type="InterPro" id="IPR029044">
    <property type="entry name" value="Nucleotide-diphossugar_trans"/>
</dbReference>
<organism evidence="2 3">
    <name type="scientific">Hyphomicrobium facile</name>
    <dbReference type="NCBI Taxonomy" id="51670"/>
    <lineage>
        <taxon>Bacteria</taxon>
        <taxon>Pseudomonadati</taxon>
        <taxon>Pseudomonadota</taxon>
        <taxon>Alphaproteobacteria</taxon>
        <taxon>Hyphomicrobiales</taxon>
        <taxon>Hyphomicrobiaceae</taxon>
        <taxon>Hyphomicrobium</taxon>
    </lineage>
</organism>
<reference evidence="3" key="1">
    <citation type="submission" date="2016-10" db="EMBL/GenBank/DDBJ databases">
        <authorList>
            <person name="Varghese N."/>
            <person name="Submissions S."/>
        </authorList>
    </citation>
    <scope>NUCLEOTIDE SEQUENCE [LARGE SCALE GENOMIC DNA]</scope>
    <source>
        <strain evidence="3">DSM 1565</strain>
    </source>
</reference>
<dbReference type="PANTHER" id="PTHR22916:SF56">
    <property type="entry name" value="GLYCOSYL TRANSFERASE"/>
    <property type="match status" value="1"/>
</dbReference>
<dbReference type="GO" id="GO:0016758">
    <property type="term" value="F:hexosyltransferase activity"/>
    <property type="evidence" value="ECO:0007669"/>
    <property type="project" value="UniProtKB-ARBA"/>
</dbReference>
<dbReference type="InterPro" id="IPR001173">
    <property type="entry name" value="Glyco_trans_2-like"/>
</dbReference>
<evidence type="ECO:0000259" key="1">
    <source>
        <dbReference type="Pfam" id="PF00535"/>
    </source>
</evidence>
<keyword evidence="3" id="KW-1185">Reference proteome</keyword>
<dbReference type="EMBL" id="FPCH01000002">
    <property type="protein sequence ID" value="SFV33417.1"/>
    <property type="molecule type" value="Genomic_DNA"/>
</dbReference>
<dbReference type="PANTHER" id="PTHR22916">
    <property type="entry name" value="GLYCOSYLTRANSFERASE"/>
    <property type="match status" value="1"/>
</dbReference>
<protein>
    <submittedName>
        <fullName evidence="2">Glycosyltransferase involved in cell wall bisynthesis</fullName>
    </submittedName>
</protein>
<evidence type="ECO:0000313" key="2">
    <source>
        <dbReference type="EMBL" id="SFV33417.1"/>
    </source>
</evidence>
<proteinExistence type="predicted"/>
<evidence type="ECO:0000313" key="3">
    <source>
        <dbReference type="Proteomes" id="UP000199423"/>
    </source>
</evidence>
<sequence>MSVYDEAAPTVSICLPVYNGENYVAEAIESLLAQTFTDFELIITDNASTDRTEEICRRFAAADPRVRYHRNARNVGGARNQEIACQLSRGRYIRLSAHDDTVAPSHIEECIAVLEQRPDAVIAFTGTIVIDQEGVEDKRYRSTRGTADTPSRRFRELLFRDHNCDAIYGVMRGDVLRSVPPMENFIDGDKVFLCRLAFRGPFVSIDRPLFYKRYHPKNWVGNWRDRMAWYNPQAKGKVSFPNWLELFSFCNAIATAPIPLREKLRCGASMVHWVARYSPGLMKDLLVAAGSLVPRARPREGIYNWE</sequence>
<name>A0A1I7NFG6_9HYPH</name>
<keyword evidence="2" id="KW-0808">Transferase</keyword>
<gene>
    <name evidence="2" type="ORF">SAMN04488557_1975</name>
</gene>
<dbReference type="Gene3D" id="3.90.550.10">
    <property type="entry name" value="Spore Coat Polysaccharide Biosynthesis Protein SpsA, Chain A"/>
    <property type="match status" value="1"/>
</dbReference>